<dbReference type="GO" id="GO:0005524">
    <property type="term" value="F:ATP binding"/>
    <property type="evidence" value="ECO:0007669"/>
    <property type="project" value="InterPro"/>
</dbReference>
<dbReference type="Proteomes" id="UP000017836">
    <property type="component" value="Unassembled WGS sequence"/>
</dbReference>
<dbReference type="Gramene" id="ERN08993">
    <property type="protein sequence ID" value="ERN08993"/>
    <property type="gene ID" value="AMTR_s00153p00057910"/>
</dbReference>
<protein>
    <recommendedName>
        <fullName evidence="1">Protein kinase domain-containing protein</fullName>
    </recommendedName>
</protein>
<dbReference type="eggNOG" id="KOG0192">
    <property type="taxonomic scope" value="Eukaryota"/>
</dbReference>
<proteinExistence type="predicted"/>
<sequence length="563" mass="61624">MAALECWTSRSSTATDDDTVEHVLMRTHDRSEAFNPHDASQPFPSSSNPIKDLVQKKFHRFSRNFTEALSTLKTTLNLDPGNIDKVRDPDSRKALWGGVVKNLTQLYPGSQLPEKLISTIRRHFDSLPLSYANAGFEIREVFSHVKLIEQASASDRPAVSVQEVQDSSEFNTGTLFNLTFASMSPISWPAMAGALDSASTCCKRVQIFEKKGCTLGVVLVLVQPGHERGFRAKVDGALKAGSIAKRGTKAGAMKLALGLCGCQGELTRAREPEPSRPWLVARFDELARWVIDPDELELVKSGPDGFEGLFRGRRVRARMVRGCGEKLEIFAEIEIRRDVLEVMGSGKRGLVQFYGLCMVEKQGLCIVTRLMEGGYVQERKGRVEVREVVRIAADVAEGLRFMHESGVVYRDLNTGCVLLDGEGNAGLAGFEAVRRCCGGGGEVTEYETSGFRWLAPEIIAGDPESVEETTMSNVYSFGMVVWEMLTGETAYASYSPVQAAVGIATNGLRPQIPASCPAVLQSLLNSCWNVHPSQRPTLPQIASILSDFENSYSLSYSSSSGDS</sequence>
<dbReference type="EMBL" id="KI393119">
    <property type="protein sequence ID" value="ERN08993.1"/>
    <property type="molecule type" value="Genomic_DNA"/>
</dbReference>
<dbReference type="InterPro" id="IPR001245">
    <property type="entry name" value="Ser-Thr/Tyr_kinase_cat_dom"/>
</dbReference>
<organism evidence="2 3">
    <name type="scientific">Amborella trichopoda</name>
    <dbReference type="NCBI Taxonomy" id="13333"/>
    <lineage>
        <taxon>Eukaryota</taxon>
        <taxon>Viridiplantae</taxon>
        <taxon>Streptophyta</taxon>
        <taxon>Embryophyta</taxon>
        <taxon>Tracheophyta</taxon>
        <taxon>Spermatophyta</taxon>
        <taxon>Magnoliopsida</taxon>
        <taxon>Amborellales</taxon>
        <taxon>Amborellaceae</taxon>
        <taxon>Amborella</taxon>
    </lineage>
</organism>
<dbReference type="InterPro" id="IPR055801">
    <property type="entry name" value="DUF7377"/>
</dbReference>
<dbReference type="GO" id="GO:0004674">
    <property type="term" value="F:protein serine/threonine kinase activity"/>
    <property type="evidence" value="ECO:0000318"/>
    <property type="project" value="GO_Central"/>
</dbReference>
<evidence type="ECO:0000313" key="3">
    <source>
        <dbReference type="Proteomes" id="UP000017836"/>
    </source>
</evidence>
<evidence type="ECO:0000259" key="1">
    <source>
        <dbReference type="PROSITE" id="PS50011"/>
    </source>
</evidence>
<dbReference type="SUPFAM" id="SSF56112">
    <property type="entry name" value="Protein kinase-like (PK-like)"/>
    <property type="match status" value="1"/>
</dbReference>
<dbReference type="PROSITE" id="PS50011">
    <property type="entry name" value="PROTEIN_KINASE_DOM"/>
    <property type="match status" value="1"/>
</dbReference>
<dbReference type="HOGENOM" id="CLU_033495_0_0_1"/>
<gene>
    <name evidence="2" type="ORF">AMTR_s00153p00057910</name>
</gene>
<dbReference type="Gene3D" id="1.10.510.10">
    <property type="entry name" value="Transferase(Phosphotransferase) domain 1"/>
    <property type="match status" value="1"/>
</dbReference>
<dbReference type="OMA" id="KFVNDHG"/>
<keyword evidence="3" id="KW-1185">Reference proteome</keyword>
<accession>W1PLR6</accession>
<dbReference type="Pfam" id="PF07714">
    <property type="entry name" value="PK_Tyr_Ser-Thr"/>
    <property type="match status" value="1"/>
</dbReference>
<dbReference type="InterPro" id="IPR051681">
    <property type="entry name" value="Ser/Thr_Kinases-Pseudokinases"/>
</dbReference>
<dbReference type="KEGG" id="atr:18437130"/>
<dbReference type="PANTHER" id="PTHR44329">
    <property type="entry name" value="SERINE/THREONINE-PROTEIN KINASE TNNI3K-RELATED"/>
    <property type="match status" value="1"/>
</dbReference>
<dbReference type="OrthoDB" id="4062651at2759"/>
<feature type="domain" description="Protein kinase" evidence="1">
    <location>
        <begin position="293"/>
        <end position="549"/>
    </location>
</feature>
<dbReference type="GO" id="GO:0007165">
    <property type="term" value="P:signal transduction"/>
    <property type="evidence" value="ECO:0000318"/>
    <property type="project" value="GO_Central"/>
</dbReference>
<dbReference type="Pfam" id="PF24093">
    <property type="entry name" value="DUF7377"/>
    <property type="match status" value="1"/>
</dbReference>
<evidence type="ECO:0000313" key="2">
    <source>
        <dbReference type="EMBL" id="ERN08993.1"/>
    </source>
</evidence>
<dbReference type="InterPro" id="IPR000719">
    <property type="entry name" value="Prot_kinase_dom"/>
</dbReference>
<dbReference type="PANTHER" id="PTHR44329:SF84">
    <property type="entry name" value="PROTEIN KINASE LIKE PROTEIN"/>
    <property type="match status" value="1"/>
</dbReference>
<dbReference type="InterPro" id="IPR011009">
    <property type="entry name" value="Kinase-like_dom_sf"/>
</dbReference>
<name>W1PLR6_AMBTC</name>
<reference evidence="3" key="1">
    <citation type="journal article" date="2013" name="Science">
        <title>The Amborella genome and the evolution of flowering plants.</title>
        <authorList>
            <consortium name="Amborella Genome Project"/>
        </authorList>
    </citation>
    <scope>NUCLEOTIDE SEQUENCE [LARGE SCALE GENOMIC DNA]</scope>
</reference>
<dbReference type="AlphaFoldDB" id="W1PLR6"/>